<proteinExistence type="predicted"/>
<dbReference type="AlphaFoldDB" id="A0A1H1GRP7"/>
<feature type="chain" id="PRO_5039343854" evidence="1">
    <location>
        <begin position="33"/>
        <end position="139"/>
    </location>
</feature>
<gene>
    <name evidence="2" type="ORF">SAMN04489764_3771</name>
</gene>
<sequence length="139" mass="14295">MDPGEGKRMQRTAPILSALLVLALAAAPAAHAHRAGDGGSAVAAGPAAAHKPKLRECYDARCTFTVRKPVTFPIAKRFGFSKLTVRRVGGGSVSVTGRAPNGYAQVTVGRGGVGHLNGISIRVLSISDTKARVRLAPTG</sequence>
<dbReference type="Proteomes" id="UP000217103">
    <property type="component" value="Unassembled WGS sequence"/>
</dbReference>
<keyword evidence="3" id="KW-1185">Reference proteome</keyword>
<evidence type="ECO:0000313" key="2">
    <source>
        <dbReference type="EMBL" id="SDR15809.1"/>
    </source>
</evidence>
<name>A0A1H1GRP7_9ACTN</name>
<dbReference type="EMBL" id="FNKK01000002">
    <property type="protein sequence ID" value="SDR15809.1"/>
    <property type="molecule type" value="Genomic_DNA"/>
</dbReference>
<evidence type="ECO:0000256" key="1">
    <source>
        <dbReference type="SAM" id="SignalP"/>
    </source>
</evidence>
<reference evidence="2 3" key="1">
    <citation type="submission" date="2016-10" db="EMBL/GenBank/DDBJ databases">
        <authorList>
            <person name="de Groot N.N."/>
        </authorList>
    </citation>
    <scope>NUCLEOTIDE SEQUENCE [LARGE SCALE GENOMIC DNA]</scope>
    <source>
        <strain evidence="2 3">DSM 43794</strain>
    </source>
</reference>
<evidence type="ECO:0000313" key="3">
    <source>
        <dbReference type="Proteomes" id="UP000217103"/>
    </source>
</evidence>
<protein>
    <submittedName>
        <fullName evidence="2">Uncharacterized protein</fullName>
    </submittedName>
</protein>
<organism evidence="2 3">
    <name type="scientific">Thermostaphylospora chromogena</name>
    <dbReference type="NCBI Taxonomy" id="35622"/>
    <lineage>
        <taxon>Bacteria</taxon>
        <taxon>Bacillati</taxon>
        <taxon>Actinomycetota</taxon>
        <taxon>Actinomycetes</taxon>
        <taxon>Streptosporangiales</taxon>
        <taxon>Thermomonosporaceae</taxon>
        <taxon>Thermostaphylospora</taxon>
    </lineage>
</organism>
<feature type="signal peptide" evidence="1">
    <location>
        <begin position="1"/>
        <end position="32"/>
    </location>
</feature>
<dbReference type="STRING" id="35622.SAMN04489764_3771"/>
<accession>A0A1H1GRP7</accession>
<keyword evidence="1" id="KW-0732">Signal</keyword>